<organism evidence="2 3">
    <name type="scientific">Salinicoccus kekensis</name>
    <dbReference type="NCBI Taxonomy" id="714307"/>
    <lineage>
        <taxon>Bacteria</taxon>
        <taxon>Bacillati</taxon>
        <taxon>Bacillota</taxon>
        <taxon>Bacilli</taxon>
        <taxon>Bacillales</taxon>
        <taxon>Staphylococcaceae</taxon>
        <taxon>Salinicoccus</taxon>
    </lineage>
</organism>
<keyword evidence="3" id="KW-1185">Reference proteome</keyword>
<accession>A0A285U792</accession>
<feature type="compositionally biased region" description="Basic and acidic residues" evidence="1">
    <location>
        <begin position="19"/>
        <end position="32"/>
    </location>
</feature>
<gene>
    <name evidence="2" type="ORF">SAMN05878391_0086</name>
</gene>
<evidence type="ECO:0000313" key="3">
    <source>
        <dbReference type="Proteomes" id="UP000219412"/>
    </source>
</evidence>
<dbReference type="RefSeq" id="WP_179647059.1">
    <property type="nucleotide sequence ID" value="NZ_OBQF01000001.1"/>
</dbReference>
<sequence length="51" mass="5779">MADKNFMDKAKDTASNANEKWDSAKEKGDSVMDKVNQSGKDDKDNKEKEKK</sequence>
<dbReference type="EMBL" id="OBQF01000001">
    <property type="protein sequence ID" value="SOC37785.1"/>
    <property type="molecule type" value="Genomic_DNA"/>
</dbReference>
<proteinExistence type="predicted"/>
<reference evidence="3" key="1">
    <citation type="submission" date="2017-08" db="EMBL/GenBank/DDBJ databases">
        <authorList>
            <person name="Varghese N."/>
            <person name="Submissions S."/>
        </authorList>
    </citation>
    <scope>NUCLEOTIDE SEQUENCE [LARGE SCALE GENOMIC DNA]</scope>
    <source>
        <strain evidence="3">DSM 23173</strain>
    </source>
</reference>
<feature type="compositionally biased region" description="Basic and acidic residues" evidence="1">
    <location>
        <begin position="1"/>
        <end position="12"/>
    </location>
</feature>
<protein>
    <submittedName>
        <fullName evidence="2">Uncharacterized protein</fullName>
    </submittedName>
</protein>
<dbReference type="Proteomes" id="UP000219412">
    <property type="component" value="Unassembled WGS sequence"/>
</dbReference>
<feature type="compositionally biased region" description="Basic and acidic residues" evidence="1">
    <location>
        <begin position="39"/>
        <end position="51"/>
    </location>
</feature>
<evidence type="ECO:0000313" key="2">
    <source>
        <dbReference type="EMBL" id="SOC37785.1"/>
    </source>
</evidence>
<name>A0A285U792_9STAP</name>
<evidence type="ECO:0000256" key="1">
    <source>
        <dbReference type="SAM" id="MobiDB-lite"/>
    </source>
</evidence>
<feature type="region of interest" description="Disordered" evidence="1">
    <location>
        <begin position="1"/>
        <end position="51"/>
    </location>
</feature>
<dbReference type="AlphaFoldDB" id="A0A285U792"/>